<organism evidence="1 2">
    <name type="scientific">Peribacillus simplex</name>
    <dbReference type="NCBI Taxonomy" id="1478"/>
    <lineage>
        <taxon>Bacteria</taxon>
        <taxon>Bacillati</taxon>
        <taxon>Bacillota</taxon>
        <taxon>Bacilli</taxon>
        <taxon>Bacillales</taxon>
        <taxon>Bacillaceae</taxon>
        <taxon>Peribacillus</taxon>
    </lineage>
</organism>
<keyword evidence="2" id="KW-1185">Reference proteome</keyword>
<evidence type="ECO:0000313" key="2">
    <source>
        <dbReference type="Proteomes" id="UP000064189"/>
    </source>
</evidence>
<dbReference type="Proteomes" id="UP000064189">
    <property type="component" value="Unassembled WGS sequence"/>
</dbReference>
<name>A0A120GQK0_9BACI</name>
<evidence type="ECO:0000313" key="1">
    <source>
        <dbReference type="EMBL" id="KWW21436.1"/>
    </source>
</evidence>
<accession>A0A120GQK0</accession>
<dbReference type="AlphaFoldDB" id="A0A120GQK0"/>
<gene>
    <name evidence="1" type="ORF">AS888_17825</name>
</gene>
<sequence length="74" mass="8248">MMAHEVFSLQGPLLLETLHCTHVLAAVNESALGKESDLRGREKRVRSIKTLQEYIGCSIAGNQVRKSSPIQRMI</sequence>
<comment type="caution">
    <text evidence="1">The sequence shown here is derived from an EMBL/GenBank/DDBJ whole genome shotgun (WGS) entry which is preliminary data.</text>
</comment>
<dbReference type="EMBL" id="LNNH01000012">
    <property type="protein sequence ID" value="KWW21436.1"/>
    <property type="molecule type" value="Genomic_DNA"/>
</dbReference>
<reference evidence="1 2" key="1">
    <citation type="submission" date="2015-11" db="EMBL/GenBank/DDBJ databases">
        <title>Genome Sequence of Bacillus simplex strain VanAntwerpen2.</title>
        <authorList>
            <person name="Couger M.B."/>
        </authorList>
    </citation>
    <scope>NUCLEOTIDE SEQUENCE [LARGE SCALE GENOMIC DNA]</scope>
    <source>
        <strain evidence="1 2">VanAntwerpen02</strain>
    </source>
</reference>
<protein>
    <submittedName>
        <fullName evidence="1">Uncharacterized protein</fullName>
    </submittedName>
</protein>
<proteinExistence type="predicted"/>